<dbReference type="WBParaSite" id="jg14432">
    <property type="protein sequence ID" value="jg14432"/>
    <property type="gene ID" value="jg14432"/>
</dbReference>
<dbReference type="InterPro" id="IPR036770">
    <property type="entry name" value="Ankyrin_rpt-contain_sf"/>
</dbReference>
<dbReference type="SUPFAM" id="SSF48403">
    <property type="entry name" value="Ankyrin repeat"/>
    <property type="match status" value="1"/>
</dbReference>
<proteinExistence type="predicted"/>
<name>A0A915D1L5_9BILA</name>
<dbReference type="AlphaFoldDB" id="A0A915D1L5"/>
<feature type="repeat" description="ANK" evidence="3">
    <location>
        <begin position="147"/>
        <end position="179"/>
    </location>
</feature>
<organism evidence="4 5">
    <name type="scientific">Ditylenchus dipsaci</name>
    <dbReference type="NCBI Taxonomy" id="166011"/>
    <lineage>
        <taxon>Eukaryota</taxon>
        <taxon>Metazoa</taxon>
        <taxon>Ecdysozoa</taxon>
        <taxon>Nematoda</taxon>
        <taxon>Chromadorea</taxon>
        <taxon>Rhabditida</taxon>
        <taxon>Tylenchina</taxon>
        <taxon>Tylenchomorpha</taxon>
        <taxon>Sphaerularioidea</taxon>
        <taxon>Anguinidae</taxon>
        <taxon>Anguininae</taxon>
        <taxon>Ditylenchus</taxon>
    </lineage>
</organism>
<accession>A0A915D1L5</accession>
<sequence>MNLQNILKLFLTELGPKNLYSLCQDKNGQSPLHYAAASASLAACELLISNKKGELVVRLLASKKTIAVAMRNKRGMTAFHIAVLADNLPALRVLLNDLKFNPTVNVLDSDNRSCLMWAVIAGQEEVVRKLLIEKSIALFHKAHKDKKQLTALHLAALIGSKEICKLLVDHGYSSTERDAFEATPEHLAAGQGHIDALTYFAFNKGGPGPPLLDCMGRTPLFYACLGGQAHAVEVMSKGQSPSLDPINSLPCIKVLLQHHYNTNVADQDGKTPLDLAVSKSNQEIIKFLAERTS</sequence>
<dbReference type="PANTHER" id="PTHR24166">
    <property type="entry name" value="ROLLING PEBBLES, ISOFORM B"/>
    <property type="match status" value="1"/>
</dbReference>
<dbReference type="Gene3D" id="1.25.40.20">
    <property type="entry name" value="Ankyrin repeat-containing domain"/>
    <property type="match status" value="2"/>
</dbReference>
<keyword evidence="1" id="KW-0677">Repeat</keyword>
<evidence type="ECO:0000313" key="5">
    <source>
        <dbReference type="WBParaSite" id="jg14432"/>
    </source>
</evidence>
<reference evidence="5" key="1">
    <citation type="submission" date="2022-11" db="UniProtKB">
        <authorList>
            <consortium name="WormBaseParasite"/>
        </authorList>
    </citation>
    <scope>IDENTIFICATION</scope>
</reference>
<feature type="repeat" description="ANK" evidence="3">
    <location>
        <begin position="268"/>
        <end position="293"/>
    </location>
</feature>
<keyword evidence="2 3" id="KW-0040">ANK repeat</keyword>
<dbReference type="Proteomes" id="UP000887574">
    <property type="component" value="Unplaced"/>
</dbReference>
<protein>
    <submittedName>
        <fullName evidence="5">Uncharacterized protein</fullName>
    </submittedName>
</protein>
<evidence type="ECO:0000256" key="2">
    <source>
        <dbReference type="ARBA" id="ARBA00023043"/>
    </source>
</evidence>
<dbReference type="PROSITE" id="PS50088">
    <property type="entry name" value="ANK_REPEAT"/>
    <property type="match status" value="2"/>
</dbReference>
<keyword evidence="4" id="KW-1185">Reference proteome</keyword>
<dbReference type="InterPro" id="IPR002110">
    <property type="entry name" value="Ankyrin_rpt"/>
</dbReference>
<dbReference type="PANTHER" id="PTHR24166:SF48">
    <property type="entry name" value="PROTEIN VAPYRIN"/>
    <property type="match status" value="1"/>
</dbReference>
<dbReference type="InterPro" id="IPR050889">
    <property type="entry name" value="Dendritic_Spine_Reg/Scaffold"/>
</dbReference>
<dbReference type="PROSITE" id="PS50297">
    <property type="entry name" value="ANK_REP_REGION"/>
    <property type="match status" value="2"/>
</dbReference>
<evidence type="ECO:0000256" key="3">
    <source>
        <dbReference type="PROSITE-ProRule" id="PRU00023"/>
    </source>
</evidence>
<evidence type="ECO:0000256" key="1">
    <source>
        <dbReference type="ARBA" id="ARBA00022737"/>
    </source>
</evidence>
<evidence type="ECO:0000313" key="4">
    <source>
        <dbReference type="Proteomes" id="UP000887574"/>
    </source>
</evidence>
<dbReference type="Pfam" id="PF13606">
    <property type="entry name" value="Ank_3"/>
    <property type="match status" value="1"/>
</dbReference>
<dbReference type="Pfam" id="PF12796">
    <property type="entry name" value="Ank_2"/>
    <property type="match status" value="3"/>
</dbReference>
<dbReference type="SMART" id="SM00248">
    <property type="entry name" value="ANK"/>
    <property type="match status" value="7"/>
</dbReference>